<accession>A0A1E5TB96</accession>
<sequence length="105" mass="11757">MARNNTLFIYNTTHPTQNQEWTIYSEGVINETFTVGGVRKTFTLSLSGNVTIQFGVDDAVYLRASYNYSEDVWETHTDTPNDISAVTGPNALSVSSNFRIEVLQD</sequence>
<dbReference type="EMBL" id="MDJD01000034">
    <property type="protein sequence ID" value="OEK08652.1"/>
    <property type="molecule type" value="Genomic_DNA"/>
</dbReference>
<organism evidence="1 2">
    <name type="scientific">Flavivirga aquatica</name>
    <dbReference type="NCBI Taxonomy" id="1849968"/>
    <lineage>
        <taxon>Bacteria</taxon>
        <taxon>Pseudomonadati</taxon>
        <taxon>Bacteroidota</taxon>
        <taxon>Flavobacteriia</taxon>
        <taxon>Flavobacteriales</taxon>
        <taxon>Flavobacteriaceae</taxon>
        <taxon>Flavivirga</taxon>
    </lineage>
</organism>
<proteinExistence type="predicted"/>
<dbReference type="AlphaFoldDB" id="A0A1E5TB96"/>
<name>A0A1E5TB96_9FLAO</name>
<dbReference type="OrthoDB" id="9255708at2"/>
<protein>
    <submittedName>
        <fullName evidence="1">Uncharacterized protein</fullName>
    </submittedName>
</protein>
<keyword evidence="2" id="KW-1185">Reference proteome</keyword>
<comment type="caution">
    <text evidence="1">The sequence shown here is derived from an EMBL/GenBank/DDBJ whole genome shotgun (WGS) entry which is preliminary data.</text>
</comment>
<gene>
    <name evidence="1" type="ORF">A8C32_04170</name>
</gene>
<evidence type="ECO:0000313" key="2">
    <source>
        <dbReference type="Proteomes" id="UP000095713"/>
    </source>
</evidence>
<dbReference type="RefSeq" id="WP_069830158.1">
    <property type="nucleotide sequence ID" value="NZ_MDJD01000034.1"/>
</dbReference>
<reference evidence="1 2" key="1">
    <citation type="submission" date="2016-05" db="EMBL/GenBank/DDBJ databases">
        <title>Draft Genome Sequence of Algibacter sp. Strain SK-16 Isolated from the Surface Water of Aburatsubo Inlet.</title>
        <authorList>
            <person name="Wong S.-K."/>
            <person name="Yoshizawa S."/>
            <person name="Nakajima Y."/>
            <person name="Ogura Y."/>
            <person name="Tetsuya H."/>
            <person name="Hamasaki K."/>
        </authorList>
    </citation>
    <scope>NUCLEOTIDE SEQUENCE [LARGE SCALE GENOMIC DNA]</scope>
    <source>
        <strain evidence="1 2">SK-16</strain>
    </source>
</reference>
<dbReference type="Proteomes" id="UP000095713">
    <property type="component" value="Unassembled WGS sequence"/>
</dbReference>
<dbReference type="STRING" id="1849968.A8C32_04170"/>
<evidence type="ECO:0000313" key="1">
    <source>
        <dbReference type="EMBL" id="OEK08652.1"/>
    </source>
</evidence>